<sequence length="828" mass="90566">MEIKGNGCSDSYRKIESGNGPGLEARRGAPIQISLANRTFEVRPPNPDHTDDFIERRNLSDTVAGGGLAEERELERTVGKTRYFGNTIDDDAAVAATTASNDPELHAPAASLCGFYHGGGASNTDPPLIFFLSHPPLSLFERSSCTDVTGGSILFFDKKVQRHFRKDGYKWKKAKDGKIVKEAHERLKVGGVDTLHCYYAHGEEDENFQRRSYWMLEEKLSHIVLVHYRDVKGDKIQVRYIKETAEGVQRSRETDEITPKSEIDSFASSSLNPSNFQHSQATDGTHLSSGQTAQSKNTDSAYSMADDFDWESFYNNVITFAGAVSFLHETEEIGPNFEMDNFVSPRYADMPIQFGEKSSNFGDDETGCNYWRASSSVAVEPSHASLGKRQRDSTASEEGASKATPHATTEEVDKDEEEEGNDINQVRKRTKVTCSQKSNSVAPSNDSEEATLAVGSGTAPPQVEEFNSAIQQGEVIAGNNPAAASDGVTNDATALSQAQQDDETTRLAAFRIADPTVAATSVIGPIHLNPCTIANVANQANVDVSNVVVVHVEGTTTSVPPVSVDVAMAPMGVQAPIGVLSEPMTFPEETIKGDGVFLNGAQTSEVVPPPVVLSPEEQASIEEWVSWHEAFNTLKDSIRNGARVLSSIEDLLPQGEAFTSYVDFRNTKVRSGLADILIRFLERVGDTDECLIGLSPYMRGMVFEELGILLYDMEHTPRVEVSEHRLLCWRDMINDVAALGVPVSSLIESLEKSRDTMFGLHLEEDKGILHQFVKVNKLEHVVELQRKELEAEKLKLKKLVRGSSKEIAACLQLAADHLSAGNSGSFEG</sequence>
<feature type="compositionally biased region" description="Polar residues" evidence="5">
    <location>
        <begin position="432"/>
        <end position="445"/>
    </location>
</feature>
<dbReference type="STRING" id="106549.A0A540NAB3"/>
<protein>
    <recommendedName>
        <fullName evidence="6">CG-1 domain-containing protein</fullName>
    </recommendedName>
</protein>
<keyword evidence="3" id="KW-0539">Nucleus</keyword>
<keyword evidence="8" id="KW-1185">Reference proteome</keyword>
<evidence type="ECO:0000256" key="1">
    <source>
        <dbReference type="ARBA" id="ARBA00004123"/>
    </source>
</evidence>
<reference evidence="7 8" key="1">
    <citation type="journal article" date="2019" name="G3 (Bethesda)">
        <title>Sequencing of a Wild Apple (Malus baccata) Genome Unravels the Differences Between Cultivated and Wild Apple Species Regarding Disease Resistance and Cold Tolerance.</title>
        <authorList>
            <person name="Chen X."/>
        </authorList>
    </citation>
    <scope>NUCLEOTIDE SEQUENCE [LARGE SCALE GENOMIC DNA]</scope>
    <source>
        <strain evidence="8">cv. Shandingzi</strain>
        <tissue evidence="7">Leaves</tissue>
    </source>
</reference>
<feature type="region of interest" description="Disordered" evidence="5">
    <location>
        <begin position="379"/>
        <end position="461"/>
    </location>
</feature>
<feature type="compositionally biased region" description="Acidic residues" evidence="5">
    <location>
        <begin position="410"/>
        <end position="421"/>
    </location>
</feature>
<feature type="domain" description="CG-1" evidence="6">
    <location>
        <begin position="121"/>
        <end position="237"/>
    </location>
</feature>
<feature type="compositionally biased region" description="Basic and acidic residues" evidence="5">
    <location>
        <begin position="247"/>
        <end position="263"/>
    </location>
</feature>
<name>A0A540NAB3_MALBA</name>
<feature type="coiled-coil region" evidence="4">
    <location>
        <begin position="775"/>
        <end position="806"/>
    </location>
</feature>
<dbReference type="Pfam" id="PF03859">
    <property type="entry name" value="CG-1"/>
    <property type="match status" value="1"/>
</dbReference>
<keyword evidence="4" id="KW-0175">Coiled coil</keyword>
<evidence type="ECO:0000256" key="4">
    <source>
        <dbReference type="SAM" id="Coils"/>
    </source>
</evidence>
<dbReference type="GO" id="GO:0006357">
    <property type="term" value="P:regulation of transcription by RNA polymerase II"/>
    <property type="evidence" value="ECO:0007669"/>
    <property type="project" value="TreeGrafter"/>
</dbReference>
<dbReference type="GO" id="GO:0005634">
    <property type="term" value="C:nucleus"/>
    <property type="evidence" value="ECO:0007669"/>
    <property type="project" value="UniProtKB-SubCell"/>
</dbReference>
<evidence type="ECO:0000313" key="8">
    <source>
        <dbReference type="Proteomes" id="UP000315295"/>
    </source>
</evidence>
<dbReference type="GO" id="GO:0003712">
    <property type="term" value="F:transcription coregulator activity"/>
    <property type="evidence" value="ECO:0007669"/>
    <property type="project" value="TreeGrafter"/>
</dbReference>
<feature type="region of interest" description="Disordered" evidence="5">
    <location>
        <begin position="247"/>
        <end position="295"/>
    </location>
</feature>
<feature type="compositionally biased region" description="Polar residues" evidence="5">
    <location>
        <begin position="266"/>
        <end position="295"/>
    </location>
</feature>
<dbReference type="PROSITE" id="PS51437">
    <property type="entry name" value="CG_1"/>
    <property type="match status" value="1"/>
</dbReference>
<gene>
    <name evidence="7" type="ORF">C1H46_006400</name>
</gene>
<dbReference type="InterPro" id="IPR005559">
    <property type="entry name" value="CG-1_dom"/>
</dbReference>
<evidence type="ECO:0000313" key="7">
    <source>
        <dbReference type="EMBL" id="TQE07992.1"/>
    </source>
</evidence>
<accession>A0A540NAB3</accession>
<proteinExistence type="predicted"/>
<feature type="region of interest" description="Disordered" evidence="5">
    <location>
        <begin position="1"/>
        <end position="27"/>
    </location>
</feature>
<organism evidence="7 8">
    <name type="scientific">Malus baccata</name>
    <name type="common">Siberian crab apple</name>
    <name type="synonym">Pyrus baccata</name>
    <dbReference type="NCBI Taxonomy" id="106549"/>
    <lineage>
        <taxon>Eukaryota</taxon>
        <taxon>Viridiplantae</taxon>
        <taxon>Streptophyta</taxon>
        <taxon>Embryophyta</taxon>
        <taxon>Tracheophyta</taxon>
        <taxon>Spermatophyta</taxon>
        <taxon>Magnoliopsida</taxon>
        <taxon>eudicotyledons</taxon>
        <taxon>Gunneridae</taxon>
        <taxon>Pentapetalae</taxon>
        <taxon>rosids</taxon>
        <taxon>fabids</taxon>
        <taxon>Rosales</taxon>
        <taxon>Rosaceae</taxon>
        <taxon>Amygdaloideae</taxon>
        <taxon>Maleae</taxon>
        <taxon>Malus</taxon>
    </lineage>
</organism>
<evidence type="ECO:0000256" key="2">
    <source>
        <dbReference type="ARBA" id="ARBA00023163"/>
    </source>
</evidence>
<dbReference type="PANTHER" id="PTHR23335:SF0">
    <property type="entry name" value="CALMODULIN-BINDING TRANSCRIPTION ACTIVATOR 2-LIKE ISOFORM X1"/>
    <property type="match status" value="1"/>
</dbReference>
<dbReference type="GO" id="GO:0003690">
    <property type="term" value="F:double-stranded DNA binding"/>
    <property type="evidence" value="ECO:0007669"/>
    <property type="project" value="TreeGrafter"/>
</dbReference>
<dbReference type="PANTHER" id="PTHR23335">
    <property type="entry name" value="CALMODULIN-BINDING TRANSCRIPTION ACTIVATOR CAMTA"/>
    <property type="match status" value="1"/>
</dbReference>
<dbReference type="AlphaFoldDB" id="A0A540NAB3"/>
<dbReference type="SMART" id="SM01076">
    <property type="entry name" value="CG-1"/>
    <property type="match status" value="1"/>
</dbReference>
<comment type="caution">
    <text evidence="7">The sequence shown here is derived from an EMBL/GenBank/DDBJ whole genome shotgun (WGS) entry which is preliminary data.</text>
</comment>
<dbReference type="EMBL" id="VIEB01000077">
    <property type="protein sequence ID" value="TQE07992.1"/>
    <property type="molecule type" value="Genomic_DNA"/>
</dbReference>
<dbReference type="Proteomes" id="UP000315295">
    <property type="component" value="Unassembled WGS sequence"/>
</dbReference>
<evidence type="ECO:0000259" key="6">
    <source>
        <dbReference type="PROSITE" id="PS51437"/>
    </source>
</evidence>
<evidence type="ECO:0000256" key="3">
    <source>
        <dbReference type="ARBA" id="ARBA00023242"/>
    </source>
</evidence>
<comment type="subcellular location">
    <subcellularLocation>
        <location evidence="1">Nucleus</location>
    </subcellularLocation>
</comment>
<evidence type="ECO:0000256" key="5">
    <source>
        <dbReference type="SAM" id="MobiDB-lite"/>
    </source>
</evidence>
<keyword evidence="2" id="KW-0804">Transcription</keyword>